<comment type="caution">
    <text evidence="1">The sequence shown here is derived from an EMBL/GenBank/DDBJ whole genome shotgun (WGS) entry which is preliminary data.</text>
</comment>
<dbReference type="InterPro" id="IPR008323">
    <property type="entry name" value="UCP033563"/>
</dbReference>
<dbReference type="Proteomes" id="UP000779809">
    <property type="component" value="Unassembled WGS sequence"/>
</dbReference>
<gene>
    <name evidence="1" type="ORF">HYX28_06640</name>
</gene>
<proteinExistence type="predicted"/>
<dbReference type="EMBL" id="JACPNR010000009">
    <property type="protein sequence ID" value="MBI2678441.1"/>
    <property type="molecule type" value="Genomic_DNA"/>
</dbReference>
<evidence type="ECO:0000313" key="1">
    <source>
        <dbReference type="EMBL" id="MBI2678441.1"/>
    </source>
</evidence>
<dbReference type="AlphaFoldDB" id="A0A932A829"/>
<dbReference type="PANTHER" id="PTHR36454">
    <property type="entry name" value="LMO2823 PROTEIN"/>
    <property type="match status" value="1"/>
</dbReference>
<dbReference type="PANTHER" id="PTHR36454:SF1">
    <property type="entry name" value="DUF1015 DOMAIN-CONTAINING PROTEIN"/>
    <property type="match status" value="1"/>
</dbReference>
<evidence type="ECO:0000313" key="2">
    <source>
        <dbReference type="Proteomes" id="UP000779809"/>
    </source>
</evidence>
<organism evidence="1 2">
    <name type="scientific">Candidatus Korobacter versatilis</name>
    <dbReference type="NCBI Taxonomy" id="658062"/>
    <lineage>
        <taxon>Bacteria</taxon>
        <taxon>Pseudomonadati</taxon>
        <taxon>Acidobacteriota</taxon>
        <taxon>Terriglobia</taxon>
        <taxon>Terriglobales</taxon>
        <taxon>Candidatus Korobacteraceae</taxon>
        <taxon>Candidatus Korobacter</taxon>
    </lineage>
</organism>
<dbReference type="Pfam" id="PF06245">
    <property type="entry name" value="DUF1015"/>
    <property type="match status" value="1"/>
</dbReference>
<name>A0A932A829_9BACT</name>
<protein>
    <submittedName>
        <fullName evidence="1">DUF1015 domain-containing protein</fullName>
    </submittedName>
</protein>
<accession>A0A932A829</accession>
<sequence length="430" mass="48297">MASLFPFRALRYDPDRARLADVVTQPYDKITPAMQERYYAASPYNLVRLELGKRETEGDVYPAAARHLADWRKAGILRQDERPSFYAYSQRFRVPGSEQHFERRGVIAAVKLEDYDRGVIFRHEQTLSGPKADRLNLLRATRTSFGQLFMLYSDPAQAVERLLFPASGQQPEAEVTDEYGVVHRLWVVNDPKAIAQAQALMAEKQLIIADGHHRYETALTYRNERRAAAGSAGENAGYERAMMTLVNVDAEGLVVLPTHRVVHGLAMFDPEQLLRGAKRYFDVEPLPAELDAAAAMKALAPADGEMRFLAFCGQRNFLFRARPEALAALLPDVSPRQRALDVVVLHRVLLQKVLGISEAAIREQRNLAYVREAGEAIARVREGRADAAFLMNPVRIEQMREVALAGEVMPQKSTDFYPKLLSGLAGYAME</sequence>
<dbReference type="PIRSF" id="PIRSF033563">
    <property type="entry name" value="UCP033563"/>
    <property type="match status" value="1"/>
</dbReference>
<reference evidence="1" key="1">
    <citation type="submission" date="2020-07" db="EMBL/GenBank/DDBJ databases">
        <title>Huge and variable diversity of episymbiotic CPR bacteria and DPANN archaea in groundwater ecosystems.</title>
        <authorList>
            <person name="He C.Y."/>
            <person name="Keren R."/>
            <person name="Whittaker M."/>
            <person name="Farag I.F."/>
            <person name="Doudna J."/>
            <person name="Cate J.H.D."/>
            <person name="Banfield J.F."/>
        </authorList>
    </citation>
    <scope>NUCLEOTIDE SEQUENCE</scope>
    <source>
        <strain evidence="1">NC_groundwater_580_Pr5_B-0.1um_64_19</strain>
    </source>
</reference>